<dbReference type="Proteomes" id="UP000663570">
    <property type="component" value="Chromosome"/>
</dbReference>
<evidence type="ECO:0000256" key="2">
    <source>
        <dbReference type="ARBA" id="ARBA00007261"/>
    </source>
</evidence>
<dbReference type="Gene3D" id="3.30.830.10">
    <property type="entry name" value="Metalloenzyme, LuxS/M16 peptidase-like"/>
    <property type="match status" value="4"/>
</dbReference>
<evidence type="ECO:0000259" key="5">
    <source>
        <dbReference type="Pfam" id="PF05193"/>
    </source>
</evidence>
<evidence type="ECO:0000259" key="4">
    <source>
        <dbReference type="Pfam" id="PF00675"/>
    </source>
</evidence>
<dbReference type="PANTHER" id="PTHR11851">
    <property type="entry name" value="METALLOPROTEASE"/>
    <property type="match status" value="1"/>
</dbReference>
<dbReference type="SUPFAM" id="SSF63411">
    <property type="entry name" value="LuxS/MPP-like metallohydrolase"/>
    <property type="match status" value="4"/>
</dbReference>
<gene>
    <name evidence="6" type="ORF">JY500_15165</name>
</gene>
<dbReference type="InterPro" id="IPR011249">
    <property type="entry name" value="Metalloenz_LuxS/M16"/>
</dbReference>
<name>A0ABX7M3R2_9RHOO</name>
<evidence type="ECO:0000256" key="3">
    <source>
        <dbReference type="RuleBase" id="RU004447"/>
    </source>
</evidence>
<proteinExistence type="inferred from homology"/>
<dbReference type="EMBL" id="CP071060">
    <property type="protein sequence ID" value="QSI75813.1"/>
    <property type="molecule type" value="Genomic_DNA"/>
</dbReference>
<accession>A0ABX7M3R2</accession>
<sequence length="924" mass="101585">MHVRSGFSRALVLGLWLVITPAVGWADAAPAAVSVPQGIQRVTSVEGITEYRLPNGLRVLLAPDETKPSTTVNITYLVGSRHEHYGETGMAHLLEHLMFKGSKNFPGNTIDSEFKRRGMQMNGTTWFDRTNYYETFTASDDNLDWALRMEADRMVNSYIAKADLDSEMTVVRNEMESGENNPGQILWEKMAAAAYQWHNYGKSTIGARADVEGVRIENLQAFYRRYYQPDNAVLTVTGKFDAAATLQKIANYFMPIARPARELTPTWTREPVQDGEREVALARVGDIQLVGTLYHVPAGSHPDTAALSLLSYILGDAPSGRLHKALVERGKAASVSAWNFELAEPGYMTFFVQLTKQQSRSEARKILVDVVENLARKPITQAELDRARVALLNGFEKTLNDPAHFGVGLSEAIALGDWRLFFLGRDRIEQATLADVQRVANAYFKASNRTFGQFIPTDKPVRVDVPEAPALAGVLDGYQGKEAQAAGEAFDPSPETIEARVHRSALPNGAKIALLPKRTRGNTVHGQIVLRMGNERSLVGQETVADFTAAMLTRGAGGQSRQQIADALDAMKAQLSISAQDGNAVLISFETRRDKLAAFLDLLERVLRKPEFPAAELEQLRTESLAGLESGRREPQSVAMRAIGRYDNPWPKGDVRYVGTVDEEIADIKAVTPKALSAFHRRFYGASNAQAALVGDFDEAATKAQLTRLLGSWKSGESYARVPQPFRQKKPTEISLETPDKANAFFIGGLTMPLRDDSADYPAVVLANQILGGGAGLKSRLADRLRQKEGLSYGAGSALRANAREENTGLVLYAIYAPQGLQRLRTALDEELQRFVRDGVSEEELNEARTGLLQQISLGRTQDGGLAGLLAGQLDLGRSMSFERQREDRLNAVTLEQVNAAIRKYFDPAKLVQVFAGDFKATAK</sequence>
<reference evidence="6 7" key="1">
    <citation type="submission" date="2021-02" db="EMBL/GenBank/DDBJ databases">
        <title>Niveibacterium changnyeongensis HC41.</title>
        <authorList>
            <person name="Kang M."/>
        </authorList>
    </citation>
    <scope>NUCLEOTIDE SEQUENCE [LARGE SCALE GENOMIC DNA]</scope>
    <source>
        <strain evidence="6 7">HC41</strain>
    </source>
</reference>
<feature type="domain" description="Peptidase M16 N-terminal" evidence="4">
    <location>
        <begin position="58"/>
        <end position="207"/>
    </location>
</feature>
<dbReference type="PROSITE" id="PS00143">
    <property type="entry name" value="INSULINASE"/>
    <property type="match status" value="1"/>
</dbReference>
<dbReference type="PANTHER" id="PTHR11851:SF49">
    <property type="entry name" value="MITOCHONDRIAL-PROCESSING PEPTIDASE SUBUNIT ALPHA"/>
    <property type="match status" value="1"/>
</dbReference>
<comment type="similarity">
    <text evidence="2 3">Belongs to the peptidase M16 family.</text>
</comment>
<dbReference type="RefSeq" id="WP_206253679.1">
    <property type="nucleotide sequence ID" value="NZ_CP071060.1"/>
</dbReference>
<protein>
    <submittedName>
        <fullName evidence="6">Insulinase family protein</fullName>
    </submittedName>
</protein>
<feature type="domain" description="Peptidase M16 C-terminal" evidence="5">
    <location>
        <begin position="671"/>
        <end position="852"/>
    </location>
</feature>
<evidence type="ECO:0000256" key="1">
    <source>
        <dbReference type="ARBA" id="ARBA00001947"/>
    </source>
</evidence>
<dbReference type="Pfam" id="PF05193">
    <property type="entry name" value="Peptidase_M16_C"/>
    <property type="match status" value="2"/>
</dbReference>
<dbReference type="InterPro" id="IPR007863">
    <property type="entry name" value="Peptidase_M16_C"/>
</dbReference>
<dbReference type="InterPro" id="IPR001431">
    <property type="entry name" value="Pept_M16_Zn_BS"/>
</dbReference>
<evidence type="ECO:0000313" key="6">
    <source>
        <dbReference type="EMBL" id="QSI75813.1"/>
    </source>
</evidence>
<dbReference type="Pfam" id="PF00675">
    <property type="entry name" value="Peptidase_M16"/>
    <property type="match status" value="1"/>
</dbReference>
<organism evidence="6 7">
    <name type="scientific">Niveibacterium microcysteis</name>
    <dbReference type="NCBI Taxonomy" id="2811415"/>
    <lineage>
        <taxon>Bacteria</taxon>
        <taxon>Pseudomonadati</taxon>
        <taxon>Pseudomonadota</taxon>
        <taxon>Betaproteobacteria</taxon>
        <taxon>Rhodocyclales</taxon>
        <taxon>Rhodocyclaceae</taxon>
        <taxon>Niveibacterium</taxon>
    </lineage>
</organism>
<dbReference type="InterPro" id="IPR011765">
    <property type="entry name" value="Pept_M16_N"/>
</dbReference>
<feature type="domain" description="Peptidase M16 C-terminal" evidence="5">
    <location>
        <begin position="216"/>
        <end position="388"/>
    </location>
</feature>
<evidence type="ECO:0000313" key="7">
    <source>
        <dbReference type="Proteomes" id="UP000663570"/>
    </source>
</evidence>
<keyword evidence="7" id="KW-1185">Reference proteome</keyword>
<dbReference type="InterPro" id="IPR050361">
    <property type="entry name" value="MPP/UQCRC_Complex"/>
</dbReference>
<comment type="cofactor">
    <cofactor evidence="1">
        <name>Zn(2+)</name>
        <dbReference type="ChEBI" id="CHEBI:29105"/>
    </cofactor>
</comment>